<proteinExistence type="predicted"/>
<evidence type="ECO:0000313" key="2">
    <source>
        <dbReference type="EMBL" id="MCT7966201.1"/>
    </source>
</evidence>
<dbReference type="RefSeq" id="WP_368005847.1">
    <property type="nucleotide sequence ID" value="NZ_JAMXFF010000008.1"/>
</dbReference>
<gene>
    <name evidence="2" type="ORF">NG799_07625</name>
</gene>
<dbReference type="PANTHER" id="PTHR36009">
    <property type="match status" value="1"/>
</dbReference>
<comment type="caution">
    <text evidence="2">The sequence shown here is derived from an EMBL/GenBank/DDBJ whole genome shotgun (WGS) entry which is preliminary data.</text>
</comment>
<evidence type="ECO:0000313" key="3">
    <source>
        <dbReference type="Proteomes" id="UP001525890"/>
    </source>
</evidence>
<reference evidence="2 3" key="1">
    <citation type="journal article" date="2022" name="Front. Microbiol.">
        <title>High genomic differentiation and limited gene flow indicate recent cryptic speciation within the genus Laspinema (cyanobacteria).</title>
        <authorList>
            <person name="Stanojkovic A."/>
            <person name="Skoupy S."/>
            <person name="Skaloud P."/>
            <person name="Dvorak P."/>
        </authorList>
    </citation>
    <scope>NUCLEOTIDE SEQUENCE [LARGE SCALE GENOMIC DNA]</scope>
    <source>
        <strain evidence="2 3">D2a</strain>
    </source>
</reference>
<feature type="transmembrane region" description="Helical" evidence="1">
    <location>
        <begin position="155"/>
        <end position="175"/>
    </location>
</feature>
<keyword evidence="1" id="KW-0472">Membrane</keyword>
<feature type="transmembrane region" description="Helical" evidence="1">
    <location>
        <begin position="45"/>
        <end position="69"/>
    </location>
</feature>
<dbReference type="PANTHER" id="PTHR36009:SF3">
    <property type="entry name" value="TRANSMEMBRANE PROTEIN"/>
    <property type="match status" value="1"/>
</dbReference>
<feature type="transmembrane region" description="Helical" evidence="1">
    <location>
        <begin position="81"/>
        <end position="99"/>
    </location>
</feature>
<feature type="transmembrane region" description="Helical" evidence="1">
    <location>
        <begin position="187"/>
        <end position="206"/>
    </location>
</feature>
<organism evidence="2 3">
    <name type="scientific">Laspinema palackyanum D2a</name>
    <dbReference type="NCBI Taxonomy" id="2953684"/>
    <lineage>
        <taxon>Bacteria</taxon>
        <taxon>Bacillati</taxon>
        <taxon>Cyanobacteriota</taxon>
        <taxon>Cyanophyceae</taxon>
        <taxon>Oscillatoriophycideae</taxon>
        <taxon>Oscillatoriales</taxon>
        <taxon>Laspinemataceae</taxon>
        <taxon>Laspinema</taxon>
        <taxon>Laspinema palackyanum</taxon>
    </lineage>
</organism>
<name>A0ABT2MRM4_9CYAN</name>
<protein>
    <submittedName>
        <fullName evidence="2">DUF2834 domain-containing protein</fullName>
    </submittedName>
</protein>
<dbReference type="EMBL" id="JAMXFF010000008">
    <property type="protein sequence ID" value="MCT7966201.1"/>
    <property type="molecule type" value="Genomic_DNA"/>
</dbReference>
<dbReference type="Proteomes" id="UP001525890">
    <property type="component" value="Unassembled WGS sequence"/>
</dbReference>
<accession>A0ABT2MRM4</accession>
<keyword evidence="3" id="KW-1185">Reference proteome</keyword>
<keyword evidence="1" id="KW-1133">Transmembrane helix</keyword>
<feature type="transmembrane region" description="Helical" evidence="1">
    <location>
        <begin position="119"/>
        <end position="143"/>
    </location>
</feature>
<sequence>MMVLKIVLLIIWAFFVGYILQLQPLEQSGNLTLIEKMVKLQLNEVNAYAFTLFSFMGVWPLVYACLMFIDERMQPIPAWPSFLASNGSGVIGMMPYLLLRESRPYFAGPKDWIIKLFDARLTGISLLLSTIGLIIYALSSGNFDEFINQWQTSRFLYLMSLDFALLYLVFPTLLGDDMARRGWHDSRIFWAVAIVPLLGPLVYLSIRPPLPETE</sequence>
<evidence type="ECO:0000256" key="1">
    <source>
        <dbReference type="SAM" id="Phobius"/>
    </source>
</evidence>
<keyword evidence="1" id="KW-0812">Transmembrane</keyword>